<dbReference type="NCBIfam" id="NF000955">
    <property type="entry name" value="PRK00099.1-1"/>
    <property type="match status" value="1"/>
</dbReference>
<dbReference type="OrthoDB" id="1523686at2"/>
<evidence type="ECO:0000313" key="8">
    <source>
        <dbReference type="Proteomes" id="UP000011174"/>
    </source>
</evidence>
<dbReference type="HOGENOM" id="CLU_092227_3_0_10"/>
<dbReference type="InterPro" id="IPR001790">
    <property type="entry name" value="Ribosomal_uL10"/>
</dbReference>
<dbReference type="GO" id="GO:1990904">
    <property type="term" value="C:ribonucleoprotein complex"/>
    <property type="evidence" value="ECO:0007669"/>
    <property type="project" value="UniProtKB-KW"/>
</dbReference>
<protein>
    <recommendedName>
        <fullName evidence="5">Large ribosomal subunit protein uL10</fullName>
    </recommendedName>
    <alternativeName>
        <fullName evidence="6">50S ribosomal protein L10</fullName>
    </alternativeName>
</protein>
<sequence>MTKEQKLQFIEILSSVLSSENYSLAIYLADISNMNAHHSNNLRRNCYISQVKVLMVKNTLLNIAMEKYKKKWTPFFQVIKGNTFIMISSVVNTPAKIIQDYNKKNKSKIPLLKAAYVSKNFYIGNDKLEVLVNLKSKEELIIGIISALQSKLTNVVVALQSPVYKIIFYLQKNINFTQ</sequence>
<evidence type="ECO:0000256" key="2">
    <source>
        <dbReference type="ARBA" id="ARBA00008889"/>
    </source>
</evidence>
<keyword evidence="3 7" id="KW-0689">Ribosomal protein</keyword>
<gene>
    <name evidence="7" type="primary">rplJ</name>
    <name evidence="7" type="ORF">ASNER_023</name>
</gene>
<dbReference type="Pfam" id="PF00466">
    <property type="entry name" value="Ribosomal_L10"/>
    <property type="match status" value="1"/>
</dbReference>
<dbReference type="STRING" id="1133592.ASNER_023"/>
<dbReference type="KEGG" id="udi:ASNER_023"/>
<dbReference type="PANTHER" id="PTHR11560">
    <property type="entry name" value="39S RIBOSOMAL PROTEIN L10, MITOCHONDRIAL"/>
    <property type="match status" value="1"/>
</dbReference>
<accession>L7VFU0</accession>
<keyword evidence="8" id="KW-1185">Reference proteome</keyword>
<comment type="similarity">
    <text evidence="2">Belongs to the universal ribosomal protein uL10 family.</text>
</comment>
<dbReference type="InterPro" id="IPR043141">
    <property type="entry name" value="Ribosomal_uL10-like_sf"/>
</dbReference>
<organism evidence="7 8">
    <name type="scientific">Candidatus Uzinura diaspidicola str. ASNER</name>
    <dbReference type="NCBI Taxonomy" id="1133592"/>
    <lineage>
        <taxon>Bacteria</taxon>
        <taxon>Pseudomonadati</taxon>
        <taxon>Bacteroidota</taxon>
        <taxon>Flavobacteriia</taxon>
        <taxon>Flavobacteriales</taxon>
        <taxon>Candidatus Uzinura</taxon>
    </lineage>
</organism>
<proteinExistence type="inferred from homology"/>
<evidence type="ECO:0000256" key="3">
    <source>
        <dbReference type="ARBA" id="ARBA00022980"/>
    </source>
</evidence>
<evidence type="ECO:0000256" key="5">
    <source>
        <dbReference type="ARBA" id="ARBA00035202"/>
    </source>
</evidence>
<evidence type="ECO:0000256" key="4">
    <source>
        <dbReference type="ARBA" id="ARBA00023274"/>
    </source>
</evidence>
<dbReference type="Gene3D" id="3.30.70.1730">
    <property type="match status" value="1"/>
</dbReference>
<name>L7VFU0_9FLAO</name>
<evidence type="ECO:0000256" key="1">
    <source>
        <dbReference type="ARBA" id="ARBA00002633"/>
    </source>
</evidence>
<dbReference type="EMBL" id="CP003263">
    <property type="protein sequence ID" value="AGC66810.1"/>
    <property type="molecule type" value="Genomic_DNA"/>
</dbReference>
<dbReference type="AlphaFoldDB" id="L7VFU0"/>
<evidence type="ECO:0000313" key="7">
    <source>
        <dbReference type="EMBL" id="AGC66810.1"/>
    </source>
</evidence>
<evidence type="ECO:0000256" key="6">
    <source>
        <dbReference type="ARBA" id="ARBA00035502"/>
    </source>
</evidence>
<dbReference type="InterPro" id="IPR047865">
    <property type="entry name" value="Ribosomal_uL10_bac_type"/>
</dbReference>
<reference evidence="7 8" key="1">
    <citation type="journal article" date="2013" name="Environ. Microbiol.">
        <title>The nutrient supplying capabilities of Uzinura, an endosymbiont of armoured scale insects.</title>
        <authorList>
            <person name="Sabree Z.L."/>
            <person name="Huang C.Y."/>
            <person name="Okusu A."/>
            <person name="Moran N.A."/>
            <person name="Normark B.B."/>
        </authorList>
    </citation>
    <scope>NUCLEOTIDE SEQUENCE [LARGE SCALE GENOMIC DNA]</scope>
    <source>
        <strain evidence="7 8">ASNER</strain>
    </source>
</reference>
<keyword evidence="4" id="KW-0687">Ribonucleoprotein</keyword>
<dbReference type="GO" id="GO:0005840">
    <property type="term" value="C:ribosome"/>
    <property type="evidence" value="ECO:0007669"/>
    <property type="project" value="UniProtKB-KW"/>
</dbReference>
<dbReference type="Proteomes" id="UP000011174">
    <property type="component" value="Chromosome"/>
</dbReference>
<dbReference type="SUPFAM" id="SSF160369">
    <property type="entry name" value="Ribosomal protein L10-like"/>
    <property type="match status" value="1"/>
</dbReference>
<comment type="function">
    <text evidence="1">Forms part of the ribosomal stalk, playing a central role in the interaction of the ribosome with GTP-bound translation factors.</text>
</comment>